<feature type="region of interest" description="Disordered" evidence="1">
    <location>
        <begin position="1"/>
        <end position="46"/>
    </location>
</feature>
<dbReference type="AlphaFoldDB" id="X0WKM1"/>
<dbReference type="EMBL" id="BARS01046655">
    <property type="protein sequence ID" value="GAG31504.1"/>
    <property type="molecule type" value="Genomic_DNA"/>
</dbReference>
<proteinExistence type="predicted"/>
<sequence>VTSITAHRRPSRDGIFQPFQDTPNPISPRHNRETRDQNASTSYLDY</sequence>
<name>X0WKM1_9ZZZZ</name>
<comment type="caution">
    <text evidence="2">The sequence shown here is derived from an EMBL/GenBank/DDBJ whole genome shotgun (WGS) entry which is preliminary data.</text>
</comment>
<accession>X0WKM1</accession>
<evidence type="ECO:0000313" key="2">
    <source>
        <dbReference type="EMBL" id="GAG31504.1"/>
    </source>
</evidence>
<feature type="compositionally biased region" description="Polar residues" evidence="1">
    <location>
        <begin position="37"/>
        <end position="46"/>
    </location>
</feature>
<protein>
    <submittedName>
        <fullName evidence="2">Uncharacterized protein</fullName>
    </submittedName>
</protein>
<evidence type="ECO:0000256" key="1">
    <source>
        <dbReference type="SAM" id="MobiDB-lite"/>
    </source>
</evidence>
<organism evidence="2">
    <name type="scientific">marine sediment metagenome</name>
    <dbReference type="NCBI Taxonomy" id="412755"/>
    <lineage>
        <taxon>unclassified sequences</taxon>
        <taxon>metagenomes</taxon>
        <taxon>ecological metagenomes</taxon>
    </lineage>
</organism>
<gene>
    <name evidence="2" type="ORF">S01H1_70186</name>
</gene>
<reference evidence="2" key="1">
    <citation type="journal article" date="2014" name="Front. Microbiol.">
        <title>High frequency of phylogenetically diverse reductive dehalogenase-homologous genes in deep subseafloor sedimentary metagenomes.</title>
        <authorList>
            <person name="Kawai M."/>
            <person name="Futagami T."/>
            <person name="Toyoda A."/>
            <person name="Takaki Y."/>
            <person name="Nishi S."/>
            <person name="Hori S."/>
            <person name="Arai W."/>
            <person name="Tsubouchi T."/>
            <person name="Morono Y."/>
            <person name="Uchiyama I."/>
            <person name="Ito T."/>
            <person name="Fujiyama A."/>
            <person name="Inagaki F."/>
            <person name="Takami H."/>
        </authorList>
    </citation>
    <scope>NUCLEOTIDE SEQUENCE</scope>
    <source>
        <strain evidence="2">Expedition CK06-06</strain>
    </source>
</reference>
<feature type="compositionally biased region" description="Basic residues" evidence="1">
    <location>
        <begin position="1"/>
        <end position="10"/>
    </location>
</feature>
<feature type="non-terminal residue" evidence="2">
    <location>
        <position position="1"/>
    </location>
</feature>